<accession>A0A267E0T8</accession>
<evidence type="ECO:0000313" key="2">
    <source>
        <dbReference type="Proteomes" id="UP000215902"/>
    </source>
</evidence>
<dbReference type="EMBL" id="NIVC01002801">
    <property type="protein sequence ID" value="PAA55150.1"/>
    <property type="molecule type" value="Genomic_DNA"/>
</dbReference>
<name>A0A267E0T8_9PLAT</name>
<proteinExistence type="predicted"/>
<keyword evidence="2" id="KW-1185">Reference proteome</keyword>
<dbReference type="AlphaFoldDB" id="A0A267E0T8"/>
<organism evidence="1 2">
    <name type="scientific">Macrostomum lignano</name>
    <dbReference type="NCBI Taxonomy" id="282301"/>
    <lineage>
        <taxon>Eukaryota</taxon>
        <taxon>Metazoa</taxon>
        <taxon>Spiralia</taxon>
        <taxon>Lophotrochozoa</taxon>
        <taxon>Platyhelminthes</taxon>
        <taxon>Rhabditophora</taxon>
        <taxon>Macrostomorpha</taxon>
        <taxon>Macrostomida</taxon>
        <taxon>Macrostomidae</taxon>
        <taxon>Macrostomum</taxon>
    </lineage>
</organism>
<evidence type="ECO:0000313" key="1">
    <source>
        <dbReference type="EMBL" id="PAA55150.1"/>
    </source>
</evidence>
<reference evidence="1 2" key="1">
    <citation type="submission" date="2017-06" db="EMBL/GenBank/DDBJ databases">
        <title>A platform for efficient transgenesis in Macrostomum lignano, a flatworm model organism for stem cell research.</title>
        <authorList>
            <person name="Berezikov E."/>
        </authorList>
    </citation>
    <scope>NUCLEOTIDE SEQUENCE [LARGE SCALE GENOMIC DNA]</scope>
    <source>
        <strain evidence="1">DV1</strain>
        <tissue evidence="1">Whole organism</tissue>
    </source>
</reference>
<comment type="caution">
    <text evidence="1">The sequence shown here is derived from an EMBL/GenBank/DDBJ whole genome shotgun (WGS) entry which is preliminary data.</text>
</comment>
<protein>
    <submittedName>
        <fullName evidence="1">Uncharacterized protein</fullName>
    </submittedName>
</protein>
<gene>
    <name evidence="1" type="ORF">BOX15_Mlig032380g1</name>
</gene>
<dbReference type="Proteomes" id="UP000215902">
    <property type="component" value="Unassembled WGS sequence"/>
</dbReference>
<sequence length="86" mass="9200">MKKALANLALGCVGAHGSAQKEKELADRSSQPIAKPDFSAEDLVAEAGNDSVQSINGASRTSSTSDVTRTERAEIFLRVRFYRCIG</sequence>